<dbReference type="Gene3D" id="1.10.630.10">
    <property type="entry name" value="Cytochrome P450"/>
    <property type="match status" value="1"/>
</dbReference>
<keyword evidence="4 11" id="KW-0812">Transmembrane</keyword>
<dbReference type="InterPro" id="IPR001128">
    <property type="entry name" value="Cyt_P450"/>
</dbReference>
<dbReference type="GO" id="GO:0016705">
    <property type="term" value="F:oxidoreductase activity, acting on paired donors, with incorporation or reduction of molecular oxygen"/>
    <property type="evidence" value="ECO:0007669"/>
    <property type="project" value="UniProtKB-ARBA"/>
</dbReference>
<organism evidence="12 13">
    <name type="scientific">Eucalyptus globulus</name>
    <name type="common">Tasmanian blue gum</name>
    <dbReference type="NCBI Taxonomy" id="34317"/>
    <lineage>
        <taxon>Eukaryota</taxon>
        <taxon>Viridiplantae</taxon>
        <taxon>Streptophyta</taxon>
        <taxon>Embryophyta</taxon>
        <taxon>Tracheophyta</taxon>
        <taxon>Spermatophyta</taxon>
        <taxon>Magnoliopsida</taxon>
        <taxon>eudicotyledons</taxon>
        <taxon>Gunneridae</taxon>
        <taxon>Pentapetalae</taxon>
        <taxon>rosids</taxon>
        <taxon>malvids</taxon>
        <taxon>Myrtales</taxon>
        <taxon>Myrtaceae</taxon>
        <taxon>Myrtoideae</taxon>
        <taxon>Eucalypteae</taxon>
        <taxon>Eucalyptus</taxon>
    </lineage>
</organism>
<dbReference type="Proteomes" id="UP001634007">
    <property type="component" value="Unassembled WGS sequence"/>
</dbReference>
<dbReference type="PRINTS" id="PR00385">
    <property type="entry name" value="P450"/>
</dbReference>
<dbReference type="InterPro" id="IPR017972">
    <property type="entry name" value="Cyt_P450_CS"/>
</dbReference>
<dbReference type="FunFam" id="1.10.630.10:FF:000022">
    <property type="entry name" value="Taxadiene 5-alpha hydroxylase"/>
    <property type="match status" value="1"/>
</dbReference>
<keyword evidence="6 11" id="KW-1133">Transmembrane helix</keyword>
<dbReference type="InterPro" id="IPR002401">
    <property type="entry name" value="Cyt_P450_E_grp-I"/>
</dbReference>
<comment type="similarity">
    <text evidence="3 10">Belongs to the cytochrome P450 family.</text>
</comment>
<keyword evidence="10" id="KW-0503">Monooxygenase</keyword>
<keyword evidence="11" id="KW-0472">Membrane</keyword>
<keyword evidence="13" id="KW-1185">Reference proteome</keyword>
<evidence type="ECO:0000256" key="4">
    <source>
        <dbReference type="ARBA" id="ARBA00022692"/>
    </source>
</evidence>
<dbReference type="CDD" id="cd11043">
    <property type="entry name" value="CYP90-like"/>
    <property type="match status" value="1"/>
</dbReference>
<keyword evidence="9 10" id="KW-0349">Heme</keyword>
<keyword evidence="8 9" id="KW-0408">Iron</keyword>
<dbReference type="SUPFAM" id="SSF48264">
    <property type="entry name" value="Cytochrome P450"/>
    <property type="match status" value="1"/>
</dbReference>
<dbReference type="PANTHER" id="PTHR24286">
    <property type="entry name" value="CYTOCHROME P450 26"/>
    <property type="match status" value="1"/>
</dbReference>
<dbReference type="PRINTS" id="PR00463">
    <property type="entry name" value="EP450I"/>
</dbReference>
<reference evidence="12 13" key="1">
    <citation type="submission" date="2024-11" db="EMBL/GenBank/DDBJ databases">
        <title>Chromosome-level genome assembly of Eucalyptus globulus Labill. provides insights into its genome evolution.</title>
        <authorList>
            <person name="Li X."/>
        </authorList>
    </citation>
    <scope>NUCLEOTIDE SEQUENCE [LARGE SCALE GENOMIC DNA]</scope>
    <source>
        <strain evidence="12">CL2024</strain>
        <tissue evidence="12">Fresh tender leaves</tissue>
    </source>
</reference>
<evidence type="ECO:0000256" key="8">
    <source>
        <dbReference type="ARBA" id="ARBA00023004"/>
    </source>
</evidence>
<protein>
    <recommendedName>
        <fullName evidence="14">Cytochrome P450</fullName>
    </recommendedName>
</protein>
<dbReference type="GO" id="GO:0004497">
    <property type="term" value="F:monooxygenase activity"/>
    <property type="evidence" value="ECO:0007669"/>
    <property type="project" value="UniProtKB-KW"/>
</dbReference>
<dbReference type="PROSITE" id="PS00086">
    <property type="entry name" value="CYTOCHROME_P450"/>
    <property type="match status" value="1"/>
</dbReference>
<evidence type="ECO:0000313" key="12">
    <source>
        <dbReference type="EMBL" id="KAL3738757.1"/>
    </source>
</evidence>
<evidence type="ECO:0000256" key="2">
    <source>
        <dbReference type="ARBA" id="ARBA00004167"/>
    </source>
</evidence>
<comment type="caution">
    <text evidence="12">The sequence shown here is derived from an EMBL/GenBank/DDBJ whole genome shotgun (WGS) entry which is preliminary data.</text>
</comment>
<evidence type="ECO:0000256" key="9">
    <source>
        <dbReference type="PIRSR" id="PIRSR602401-1"/>
    </source>
</evidence>
<dbReference type="PANTHER" id="PTHR24286:SF53">
    <property type="entry name" value="BETA-AMYRIN 28-OXIDASE-LIKE"/>
    <property type="match status" value="1"/>
</dbReference>
<evidence type="ECO:0000313" key="13">
    <source>
        <dbReference type="Proteomes" id="UP001634007"/>
    </source>
</evidence>
<evidence type="ECO:0000256" key="5">
    <source>
        <dbReference type="ARBA" id="ARBA00022723"/>
    </source>
</evidence>
<feature type="binding site" description="axial binding residue" evidence="9">
    <location>
        <position position="427"/>
    </location>
    <ligand>
        <name>heme</name>
        <dbReference type="ChEBI" id="CHEBI:30413"/>
    </ligand>
    <ligandPart>
        <name>Fe</name>
        <dbReference type="ChEBI" id="CHEBI:18248"/>
    </ligandPart>
</feature>
<dbReference type="GO" id="GO:0016020">
    <property type="term" value="C:membrane"/>
    <property type="evidence" value="ECO:0007669"/>
    <property type="project" value="UniProtKB-SubCell"/>
</dbReference>
<sequence>MDFYSQLFLYLSILYVSLYILFLVFRKKSSAPNLPPGKKGWPIIGESLEFVGTAKSGCPEKFINDRTAKYSPEVFRTSLLGEDMAVFCGASGNKFLFSGQKKYVTTWVPTSMKKVVIFPETMEKFNKDDPKKMRSFLPEFLKPEALQCYIPIMDSMTREHLESDWSPYKEVKVSPLTKNYTFALACRLFMNIKDPKVVSKFADPFARIAPGFTSVPINIPGTPFNKAVGGGKLIRQELLNIIRRRKQEISEGKDANARDLLTRLLTEAVDDGSVFYEMNVSNKIIGLLIASHDTTSTSITVIVNYLASLPHIYERVYKEQVEIAKSKAPGELLNWNDIQKMKYSWNVACESMRLTPPAQGAYREAITDFSFSGYTIPKGWKAFWTVYTTHKNPKYFPDPEKFDPSRFEGNGPAPFTYVPFGGGPRMCPGKEYARLEILVFIHNLVTKFKLEKVIPDEKIIYNPSPVPANGLLIRLQPLNQ</sequence>
<comment type="cofactor">
    <cofactor evidence="1 9">
        <name>heme</name>
        <dbReference type="ChEBI" id="CHEBI:30413"/>
    </cofactor>
</comment>
<accession>A0ABD3KMI7</accession>
<comment type="subcellular location">
    <subcellularLocation>
        <location evidence="2">Membrane</location>
        <topology evidence="2">Single-pass membrane protein</topology>
    </subcellularLocation>
</comment>
<dbReference type="Pfam" id="PF00067">
    <property type="entry name" value="p450"/>
    <property type="match status" value="1"/>
</dbReference>
<name>A0ABD3KMI7_EUCGL</name>
<dbReference type="GO" id="GO:0046872">
    <property type="term" value="F:metal ion binding"/>
    <property type="evidence" value="ECO:0007669"/>
    <property type="project" value="UniProtKB-KW"/>
</dbReference>
<evidence type="ECO:0000256" key="10">
    <source>
        <dbReference type="RuleBase" id="RU000461"/>
    </source>
</evidence>
<evidence type="ECO:0000256" key="11">
    <source>
        <dbReference type="SAM" id="Phobius"/>
    </source>
</evidence>
<keyword evidence="7 10" id="KW-0560">Oxidoreductase</keyword>
<evidence type="ECO:0000256" key="6">
    <source>
        <dbReference type="ARBA" id="ARBA00022989"/>
    </source>
</evidence>
<evidence type="ECO:0008006" key="14">
    <source>
        <dbReference type="Google" id="ProtNLM"/>
    </source>
</evidence>
<evidence type="ECO:0000256" key="3">
    <source>
        <dbReference type="ARBA" id="ARBA00010617"/>
    </source>
</evidence>
<evidence type="ECO:0000256" key="1">
    <source>
        <dbReference type="ARBA" id="ARBA00001971"/>
    </source>
</evidence>
<keyword evidence="5 9" id="KW-0479">Metal-binding</keyword>
<proteinExistence type="inferred from homology"/>
<dbReference type="AlphaFoldDB" id="A0ABD3KMI7"/>
<gene>
    <name evidence="12" type="ORF">ACJRO7_020172</name>
</gene>
<dbReference type="EMBL" id="JBJKBG010000005">
    <property type="protein sequence ID" value="KAL3738757.1"/>
    <property type="molecule type" value="Genomic_DNA"/>
</dbReference>
<dbReference type="InterPro" id="IPR036396">
    <property type="entry name" value="Cyt_P450_sf"/>
</dbReference>
<feature type="transmembrane region" description="Helical" evidence="11">
    <location>
        <begin position="7"/>
        <end position="25"/>
    </location>
</feature>
<evidence type="ECO:0000256" key="7">
    <source>
        <dbReference type="ARBA" id="ARBA00023002"/>
    </source>
</evidence>